<feature type="region of interest" description="Disordered" evidence="1">
    <location>
        <begin position="16"/>
        <end position="63"/>
    </location>
</feature>
<evidence type="ECO:0000256" key="1">
    <source>
        <dbReference type="SAM" id="MobiDB-lite"/>
    </source>
</evidence>
<protein>
    <submittedName>
        <fullName evidence="2">Putative secreted peptide</fullName>
    </submittedName>
</protein>
<feature type="compositionally biased region" description="Basic residues" evidence="1">
    <location>
        <begin position="45"/>
        <end position="63"/>
    </location>
</feature>
<evidence type="ECO:0000313" key="2">
    <source>
        <dbReference type="EMBL" id="MBW31479.1"/>
    </source>
</evidence>
<reference evidence="2" key="1">
    <citation type="submission" date="2018-01" db="EMBL/GenBank/DDBJ databases">
        <title>An insight into the sialome of Amazonian anophelines.</title>
        <authorList>
            <person name="Ribeiro J.M."/>
            <person name="Scarpassa V."/>
            <person name="Calvo E."/>
        </authorList>
    </citation>
    <scope>NUCLEOTIDE SEQUENCE</scope>
    <source>
        <tissue evidence="2">Salivary glands</tissue>
    </source>
</reference>
<sequence length="77" mass="8730">MRKALAVIIAAALATPPSPSPASLFPACPSSRPSLPPPPSNRSSIRCHRRRNRKKRCTKFRRLRSIRKRNSAVWSRR</sequence>
<dbReference type="EMBL" id="GGFM01010728">
    <property type="protein sequence ID" value="MBW31479.1"/>
    <property type="molecule type" value="Transcribed_RNA"/>
</dbReference>
<accession>A0A2M3ZSG8</accession>
<dbReference type="AlphaFoldDB" id="A0A2M3ZSG8"/>
<organism evidence="2">
    <name type="scientific">Anopheles braziliensis</name>
    <dbReference type="NCBI Taxonomy" id="58242"/>
    <lineage>
        <taxon>Eukaryota</taxon>
        <taxon>Metazoa</taxon>
        <taxon>Ecdysozoa</taxon>
        <taxon>Arthropoda</taxon>
        <taxon>Hexapoda</taxon>
        <taxon>Insecta</taxon>
        <taxon>Pterygota</taxon>
        <taxon>Neoptera</taxon>
        <taxon>Endopterygota</taxon>
        <taxon>Diptera</taxon>
        <taxon>Nematocera</taxon>
        <taxon>Culicoidea</taxon>
        <taxon>Culicidae</taxon>
        <taxon>Anophelinae</taxon>
        <taxon>Anopheles</taxon>
    </lineage>
</organism>
<proteinExistence type="predicted"/>
<name>A0A2M3ZSG8_9DIPT</name>
<feature type="compositionally biased region" description="Low complexity" evidence="1">
    <location>
        <begin position="16"/>
        <end position="33"/>
    </location>
</feature>